<feature type="region of interest" description="Disordered" evidence="5">
    <location>
        <begin position="958"/>
        <end position="977"/>
    </location>
</feature>
<feature type="compositionally biased region" description="Basic and acidic residues" evidence="5">
    <location>
        <begin position="185"/>
        <end position="196"/>
    </location>
</feature>
<feature type="compositionally biased region" description="Basic residues" evidence="5">
    <location>
        <begin position="1"/>
        <end position="19"/>
    </location>
</feature>
<dbReference type="InterPro" id="IPR010678">
    <property type="entry name" value="UTP25"/>
</dbReference>
<evidence type="ECO:0000259" key="6">
    <source>
        <dbReference type="Pfam" id="PF05118"/>
    </source>
</evidence>
<feature type="domain" description="Aspartyl/asparaginy/proline hydroxylase" evidence="6">
    <location>
        <begin position="1908"/>
        <end position="2062"/>
    </location>
</feature>
<feature type="region of interest" description="Disordered" evidence="5">
    <location>
        <begin position="1002"/>
        <end position="1163"/>
    </location>
</feature>
<dbReference type="Pfam" id="PF06862">
    <property type="entry name" value="Utp25_C"/>
    <property type="match status" value="1"/>
</dbReference>
<dbReference type="GO" id="GO:0000462">
    <property type="term" value="P:maturation of SSU-rRNA from tricistronic rRNA transcript (SSU-rRNA, 5.8S rRNA, LSU-rRNA)"/>
    <property type="evidence" value="ECO:0007669"/>
    <property type="project" value="TreeGrafter"/>
</dbReference>
<feature type="region of interest" description="Disordered" evidence="5">
    <location>
        <begin position="1405"/>
        <end position="1503"/>
    </location>
</feature>
<feature type="compositionally biased region" description="Basic and acidic residues" evidence="5">
    <location>
        <begin position="1333"/>
        <end position="1382"/>
    </location>
</feature>
<comment type="similarity">
    <text evidence="2">Belongs to the aspartyl/asparaginyl beta-hydroxylase family.</text>
</comment>
<dbReference type="Gene3D" id="2.60.120.330">
    <property type="entry name" value="B-lactam Antibiotic, Isopenicillin N Synthase, Chain"/>
    <property type="match status" value="1"/>
</dbReference>
<feature type="compositionally biased region" description="Low complexity" evidence="5">
    <location>
        <begin position="1445"/>
        <end position="1464"/>
    </location>
</feature>
<dbReference type="InterPro" id="IPR019734">
    <property type="entry name" value="TPR_rpt"/>
</dbReference>
<feature type="compositionally biased region" description="Basic and acidic residues" evidence="5">
    <location>
        <begin position="1028"/>
        <end position="1048"/>
    </location>
</feature>
<evidence type="ECO:0000313" key="9">
    <source>
        <dbReference type="EMBL" id="KAK8386731.1"/>
    </source>
</evidence>
<evidence type="ECO:0000256" key="1">
    <source>
        <dbReference type="ARBA" id="ARBA00004604"/>
    </source>
</evidence>
<dbReference type="InterPro" id="IPR053939">
    <property type="entry name" value="UTP25_C"/>
</dbReference>
<dbReference type="InterPro" id="IPR011990">
    <property type="entry name" value="TPR-like_helical_dom_sf"/>
</dbReference>
<feature type="compositionally biased region" description="Acidic residues" evidence="5">
    <location>
        <begin position="1142"/>
        <end position="1155"/>
    </location>
</feature>
<dbReference type="Pfam" id="PF05118">
    <property type="entry name" value="Asp_Arg_Hydrox"/>
    <property type="match status" value="1"/>
</dbReference>
<dbReference type="SUPFAM" id="SSF51197">
    <property type="entry name" value="Clavaminate synthase-like"/>
    <property type="match status" value="1"/>
</dbReference>
<dbReference type="GO" id="GO:0032040">
    <property type="term" value="C:small-subunit processome"/>
    <property type="evidence" value="ECO:0007669"/>
    <property type="project" value="TreeGrafter"/>
</dbReference>
<dbReference type="InterPro" id="IPR053940">
    <property type="entry name" value="UTP25_NTPase-like"/>
</dbReference>
<dbReference type="InterPro" id="IPR007803">
    <property type="entry name" value="Asp/Arg/Pro-Hydrxlase"/>
</dbReference>
<organism evidence="9 10">
    <name type="scientific">Scylla paramamosain</name>
    <name type="common">Mud crab</name>
    <dbReference type="NCBI Taxonomy" id="85552"/>
    <lineage>
        <taxon>Eukaryota</taxon>
        <taxon>Metazoa</taxon>
        <taxon>Ecdysozoa</taxon>
        <taxon>Arthropoda</taxon>
        <taxon>Crustacea</taxon>
        <taxon>Multicrustacea</taxon>
        <taxon>Malacostraca</taxon>
        <taxon>Eumalacostraca</taxon>
        <taxon>Eucarida</taxon>
        <taxon>Decapoda</taxon>
        <taxon>Pleocyemata</taxon>
        <taxon>Brachyura</taxon>
        <taxon>Eubrachyura</taxon>
        <taxon>Portunoidea</taxon>
        <taxon>Portunidae</taxon>
        <taxon>Portuninae</taxon>
        <taxon>Scylla</taxon>
    </lineage>
</organism>
<dbReference type="Gene3D" id="1.25.40.10">
    <property type="entry name" value="Tetratricopeptide repeat domain"/>
    <property type="match status" value="1"/>
</dbReference>
<comment type="similarity">
    <text evidence="3">Belongs to the UTP25 family.</text>
</comment>
<keyword evidence="10" id="KW-1185">Reference proteome</keyword>
<dbReference type="GO" id="GO:0019843">
    <property type="term" value="F:rRNA binding"/>
    <property type="evidence" value="ECO:0007669"/>
    <property type="project" value="TreeGrafter"/>
</dbReference>
<feature type="compositionally biased region" description="Acidic residues" evidence="5">
    <location>
        <begin position="1310"/>
        <end position="1320"/>
    </location>
</feature>
<feature type="compositionally biased region" description="Acidic residues" evidence="5">
    <location>
        <begin position="63"/>
        <end position="76"/>
    </location>
</feature>
<evidence type="ECO:0000256" key="3">
    <source>
        <dbReference type="ARBA" id="ARBA00009223"/>
    </source>
</evidence>
<evidence type="ECO:0008006" key="11">
    <source>
        <dbReference type="Google" id="ProtNLM"/>
    </source>
</evidence>
<feature type="compositionally biased region" description="Basic and acidic residues" evidence="5">
    <location>
        <begin position="1055"/>
        <end position="1066"/>
    </location>
</feature>
<accession>A0AAW0THA3</accession>
<feature type="compositionally biased region" description="Basic residues" evidence="5">
    <location>
        <begin position="354"/>
        <end position="365"/>
    </location>
</feature>
<dbReference type="Proteomes" id="UP001487740">
    <property type="component" value="Unassembled WGS sequence"/>
</dbReference>
<comment type="caution">
    <text evidence="9">The sequence shown here is derived from an EMBL/GenBank/DDBJ whole genome shotgun (WGS) entry which is preliminary data.</text>
</comment>
<dbReference type="PANTHER" id="PTHR12933">
    <property type="entry name" value="ORF PROTEIN-RELATED"/>
    <property type="match status" value="1"/>
</dbReference>
<proteinExistence type="inferred from homology"/>
<evidence type="ECO:0000259" key="7">
    <source>
        <dbReference type="Pfam" id="PF06862"/>
    </source>
</evidence>
<dbReference type="Pfam" id="PF22916">
    <property type="entry name" value="UTP25_NTPase-like"/>
    <property type="match status" value="1"/>
</dbReference>
<feature type="compositionally biased region" description="Low complexity" evidence="5">
    <location>
        <begin position="1070"/>
        <end position="1086"/>
    </location>
</feature>
<feature type="region of interest" description="Disordered" evidence="5">
    <location>
        <begin position="1234"/>
        <end position="1382"/>
    </location>
</feature>
<sequence>MARGRGGKMRRFPSTRVKNRKEERQPSKRQYEEFGEAHPIDEKEAVVKRLKVEDTEDPQPHDDDGEGSSSEEEGGGDDVLSRLLATFNTQNGKAVDSDDDDDDDEGEEEEEEEEEEEDSDEEDMQECSDVDDNESGESESEEKGIEEDKEENIDSRTQDEISGDEDSECHEDREAVNDSSDEEDHATHSQKDPFSRHFEKNLNELCAEQVKDRTKWVSSFQEWPTLGRVKIEVPKVEMQASKPLLLAEKNEVDDPPAIGLVPQPPDLGQYSLQDYYIRKSLRDNVAFTSDPDRVIKCPTGLTNLQKELLGVLSNYSDLYYPEASHEHWEEVRTIYTLHAVNHVLKTRKKIMNHNAKIKSQKKKKSGATNDAHRDQGYTRPKVLILLPFKHSAYLVVEILVALMFKEAKAHVQNYSRFKEDYGPGEEEKEDKLSRPEDFVAVFKGDSNEDFKLGLKVTKNSLKLYADFYQSDIILASPLGLRYIMGSTNRTDIQTDFLTSVEILILDQADIFMMQNWEHILVLMEAINKPPHDVHKLDTDLTRVRLWSLEGHASLYRQTVMFSSTTVDHHRALISKCSNFAGRLEVLNPAQGGSVQEVVVHTELIINNIPGIRDPDTRFHHFTTELLPRLRAEQRSHTLVYIPDYCDYVRLLRYLKEDGGTSIASINEYMVGQNSKIAKIRSLFFEGKRHFLLYTERFHFYRRYCIKGVRHIIFYDLPTYPHFFSEICNLMVESNQNRRTRKQHLGSTVTMLVQKSNLTRLIGILGTQRTTDILSSGKAIHTCVLGNVLVLDSRHWTRIEIMSGDIQPRKRKGKGKRKDDFEDEVIETRTHHNNNKNHNAKVVSNGDAGGGGGGSSGFVAKAIFLLLLVSLSLVVALILVELRGKEKAAMEDNVLKAEVGEEMVPPPPPPPPPAMEEESPPAEASIAQEAEEEEPEPLSATPPLEEYVKVVREVVMEPLPDEPPVQSEAEEVDKPEDAVPVVEEVVEVVEVVTPVEEVVEILPTPEVVEPPSDIPAAEEADEVQTPPAEDVKTEEPEIEDKGDNTVKEEAPEEPVIEDKGDDIIKEEAPEEPVSAEVVEPLEAAPSAEEVEEEEKLPAEAIDDKEPAEEEQPVVDEDDEEEEEEEEIESPSETVEGKAVQEEVPVEEEKEEEEEDWSQFGKEGSTGALTDAYLKVEVLAEDILALDPQNAMVAQLAPHMAGVLRSMEEGQTEGLLETLNHIQVILEDVKKRVEEKEPIVIPGPPPQDKTPEPQEQPESVPESVPEPESVVVGEAELNSEPETVVEPQLEPVLQGDPETQTSVEPDQHTEQEPEVVSEEAVIDGDSGTKTQEALETEKEAEVEAVETEKEAEVEAVETEKEAEVEAVETEKKAEVEAVETEKEAEVEAVETEKKIEVEAFETEKEAVVADKETHTEEAVQTEKEAEVEAVETDKDAEIVADSETQTEEPVQTETESEVVTETQPETGTDSETGVEKEVEVKTETQDEKETEHIETQIIGNGEPEAEIVKEEEVDAEKQPDTIVETVNEAETQTGEAETEIESKPATQEQSMPVSVPAEEEYKAPETSGSISEAEIADIEAQIIPDGAPEDALLPGPPPAEDEDPVTSQVAEGGPEPEPVDEVIPDPIHIEPLQEPAKEPQVEAVEEKQPLDVEEKVADTGADGDSIIDSTIRKELEQADELLPENPGKALNAFGALLHYNPKSARAIYGRARSLDQLAETEKSNSKLEQAIVTYRSLLDLADEEPALVPLPLLRAAAERCIDRMKFRGFFGKALRVQQRLLQRFPEDIALRNNMGVTYLLMNQGSAAKEVFEAVLEQWPDDGFAQVHYGFVLKTTYNNGTQDERFFFHLGDALQRQGKVEEAYKIYDEAVERGMFLNRYQRSLYNVDRLTSQPLWTLEQTTYQVFFRKLEENWEVIRNEGVALLGLPIQDGFRPEAENLRDIGDWKQYELFTKGRKITANCVKAPRTCSLIEQFPAAAGCKRGQVKFSVMQPHTHVHAHTGPTNCRLRAHLGLVVPKGVLLKVAEKTVTWEEGKIFVFDDSWEHEVWHEGDSLRLVLIVDVWHPELTEHERKTLSPI</sequence>
<evidence type="ECO:0000256" key="2">
    <source>
        <dbReference type="ARBA" id="ARBA00007730"/>
    </source>
</evidence>
<feature type="compositionally biased region" description="Acidic residues" evidence="5">
    <location>
        <begin position="97"/>
        <end position="151"/>
    </location>
</feature>
<dbReference type="PANTHER" id="PTHR12933:SF0">
    <property type="entry name" value="U3 SMALL NUCLEOLAR RNA-ASSOCIATED PROTEIN 25 HOMOLOG"/>
    <property type="match status" value="1"/>
</dbReference>
<dbReference type="SMART" id="SM00028">
    <property type="entry name" value="TPR"/>
    <property type="match status" value="3"/>
</dbReference>
<feature type="region of interest" description="Disordered" evidence="5">
    <location>
        <begin position="1526"/>
        <end position="1568"/>
    </location>
</feature>
<feature type="compositionally biased region" description="Basic and acidic residues" evidence="5">
    <location>
        <begin position="1405"/>
        <end position="1435"/>
    </location>
</feature>
<name>A0AAW0THA3_SCYPA</name>
<feature type="compositionally biased region" description="Basic and acidic residues" evidence="5">
    <location>
        <begin position="1471"/>
        <end position="1492"/>
    </location>
</feature>
<feature type="compositionally biased region" description="Basic and acidic residues" evidence="5">
    <location>
        <begin position="20"/>
        <end position="62"/>
    </location>
</feature>
<feature type="compositionally biased region" description="Basic and acidic residues" evidence="5">
    <location>
        <begin position="1094"/>
        <end position="1103"/>
    </location>
</feature>
<evidence type="ECO:0000313" key="10">
    <source>
        <dbReference type="Proteomes" id="UP001487740"/>
    </source>
</evidence>
<feature type="region of interest" description="Disordered" evidence="5">
    <location>
        <begin position="354"/>
        <end position="374"/>
    </location>
</feature>
<feature type="region of interest" description="Disordered" evidence="5">
    <location>
        <begin position="1582"/>
        <end position="1621"/>
    </location>
</feature>
<dbReference type="GO" id="GO:0034511">
    <property type="term" value="F:U3 snoRNA binding"/>
    <property type="evidence" value="ECO:0007669"/>
    <property type="project" value="InterPro"/>
</dbReference>
<evidence type="ECO:0000259" key="8">
    <source>
        <dbReference type="Pfam" id="PF22916"/>
    </source>
</evidence>
<dbReference type="EMBL" id="JARAKH010000030">
    <property type="protein sequence ID" value="KAK8386731.1"/>
    <property type="molecule type" value="Genomic_DNA"/>
</dbReference>
<evidence type="ECO:0000256" key="4">
    <source>
        <dbReference type="ARBA" id="ARBA00023242"/>
    </source>
</evidence>
<dbReference type="InterPro" id="IPR027443">
    <property type="entry name" value="IPNS-like_sf"/>
</dbReference>
<feature type="compositionally biased region" description="Acidic residues" evidence="5">
    <location>
        <begin position="1104"/>
        <end position="1128"/>
    </location>
</feature>
<feature type="compositionally biased region" description="Pro residues" evidence="5">
    <location>
        <begin position="903"/>
        <end position="913"/>
    </location>
</feature>
<feature type="domain" description="UTP25 C-terminal" evidence="7">
    <location>
        <begin position="612"/>
        <end position="780"/>
    </location>
</feature>
<feature type="region of interest" description="Disordered" evidence="5">
    <location>
        <begin position="827"/>
        <end position="847"/>
    </location>
</feature>
<gene>
    <name evidence="9" type="ORF">O3P69_017888</name>
</gene>
<feature type="compositionally biased region" description="Low complexity" evidence="5">
    <location>
        <begin position="1254"/>
        <end position="1270"/>
    </location>
</feature>
<feature type="region of interest" description="Disordered" evidence="5">
    <location>
        <begin position="1"/>
        <end position="196"/>
    </location>
</feature>
<reference evidence="9 10" key="1">
    <citation type="submission" date="2023-03" db="EMBL/GenBank/DDBJ databases">
        <title>High-quality genome of Scylla paramamosain provides insights in environmental adaptation.</title>
        <authorList>
            <person name="Zhang L."/>
        </authorList>
    </citation>
    <scope>NUCLEOTIDE SEQUENCE [LARGE SCALE GENOMIC DNA]</scope>
    <source>
        <strain evidence="9">LZ_2023a</strain>
        <tissue evidence="9">Muscle</tissue>
    </source>
</reference>
<protein>
    <recommendedName>
        <fullName evidence="11">Aspartyl/asparaginyl beta-hydroxylase</fullName>
    </recommendedName>
</protein>
<evidence type="ECO:0000256" key="5">
    <source>
        <dbReference type="SAM" id="MobiDB-lite"/>
    </source>
</evidence>
<comment type="subcellular location">
    <subcellularLocation>
        <location evidence="1">Nucleus</location>
        <location evidence="1">Nucleolus</location>
    </subcellularLocation>
</comment>
<feature type="domain" description="UTP25 NTP hydrolase-like" evidence="8">
    <location>
        <begin position="315"/>
        <end position="582"/>
    </location>
</feature>
<feature type="region of interest" description="Disordered" evidence="5">
    <location>
        <begin position="899"/>
        <end position="943"/>
    </location>
</feature>
<keyword evidence="4" id="KW-0539">Nucleus</keyword>
<dbReference type="SUPFAM" id="SSF48452">
    <property type="entry name" value="TPR-like"/>
    <property type="match status" value="1"/>
</dbReference>